<proteinExistence type="predicted"/>
<feature type="transmembrane region" description="Helical" evidence="1">
    <location>
        <begin position="38"/>
        <end position="57"/>
    </location>
</feature>
<name>A0A9W6VZF1_9ACTN</name>
<keyword evidence="3" id="KW-1185">Reference proteome</keyword>
<organism evidence="2 3">
    <name type="scientific">Actinoallomurus iriomotensis</name>
    <dbReference type="NCBI Taxonomy" id="478107"/>
    <lineage>
        <taxon>Bacteria</taxon>
        <taxon>Bacillati</taxon>
        <taxon>Actinomycetota</taxon>
        <taxon>Actinomycetes</taxon>
        <taxon>Streptosporangiales</taxon>
        <taxon>Thermomonosporaceae</taxon>
        <taxon>Actinoallomurus</taxon>
    </lineage>
</organism>
<reference evidence="2" key="1">
    <citation type="submission" date="2023-03" db="EMBL/GenBank/DDBJ databases">
        <title>Actinoallomurus iriomotensis NBRC 103684.</title>
        <authorList>
            <person name="Ichikawa N."/>
            <person name="Sato H."/>
            <person name="Tonouchi N."/>
        </authorList>
    </citation>
    <scope>NUCLEOTIDE SEQUENCE</scope>
    <source>
        <strain evidence="2">NBRC 103684</strain>
    </source>
</reference>
<keyword evidence="1" id="KW-1133">Transmembrane helix</keyword>
<dbReference type="RefSeq" id="WP_285582509.1">
    <property type="nucleotide sequence ID" value="NZ_BSTK01000019.1"/>
</dbReference>
<comment type="caution">
    <text evidence="2">The sequence shown here is derived from an EMBL/GenBank/DDBJ whole genome shotgun (WGS) entry which is preliminary data.</text>
</comment>
<keyword evidence="1" id="KW-0812">Transmembrane</keyword>
<dbReference type="AlphaFoldDB" id="A0A9W6VZF1"/>
<evidence type="ECO:0000313" key="3">
    <source>
        <dbReference type="Proteomes" id="UP001165074"/>
    </source>
</evidence>
<sequence length="64" mass="7227">MFRHRFDPSSLVAGLLFLTVAGRYLAEGLGGHPVSFPWAAPFVLGSIVLIVILRMIFRSRRREQ</sequence>
<protein>
    <submittedName>
        <fullName evidence="2">Uncharacterized protein</fullName>
    </submittedName>
</protein>
<evidence type="ECO:0000256" key="1">
    <source>
        <dbReference type="SAM" id="Phobius"/>
    </source>
</evidence>
<evidence type="ECO:0000313" key="2">
    <source>
        <dbReference type="EMBL" id="GLY91118.1"/>
    </source>
</evidence>
<accession>A0A9W6VZF1</accession>
<keyword evidence="1" id="KW-0472">Membrane</keyword>
<gene>
    <name evidence="2" type="ORF">Airi02_090470</name>
</gene>
<dbReference type="EMBL" id="BSTK01000019">
    <property type="protein sequence ID" value="GLY91118.1"/>
    <property type="molecule type" value="Genomic_DNA"/>
</dbReference>
<dbReference type="Proteomes" id="UP001165074">
    <property type="component" value="Unassembled WGS sequence"/>
</dbReference>